<dbReference type="Pfam" id="PF00291">
    <property type="entry name" value="PALP"/>
    <property type="match status" value="1"/>
</dbReference>
<dbReference type="InterPro" id="IPR005789">
    <property type="entry name" value="Thr_deHydtase_catblc"/>
</dbReference>
<proteinExistence type="inferred from homology"/>
<dbReference type="CDD" id="cd01562">
    <property type="entry name" value="Thr-dehyd"/>
    <property type="match status" value="1"/>
</dbReference>
<dbReference type="InterPro" id="IPR044561">
    <property type="entry name" value="ACT_ThrD-II-like"/>
</dbReference>
<dbReference type="Gene3D" id="3.40.50.720">
    <property type="entry name" value="NAD(P)-binding Rossmann-like Domain"/>
    <property type="match status" value="1"/>
</dbReference>
<evidence type="ECO:0000256" key="9">
    <source>
        <dbReference type="SAM" id="MobiDB-lite"/>
    </source>
</evidence>
<dbReference type="PANTHER" id="PTHR48078:SF19">
    <property type="entry name" value="ACT DOMAIN-CONTAINING PROTEIN"/>
    <property type="match status" value="1"/>
</dbReference>
<dbReference type="Gene3D" id="3.40.50.1100">
    <property type="match status" value="2"/>
</dbReference>
<dbReference type="InterPro" id="IPR003462">
    <property type="entry name" value="ODC_Mu_crystall"/>
</dbReference>
<protein>
    <recommendedName>
        <fullName evidence="7">Serine racemase</fullName>
        <ecNumber evidence="5">4.3.1.18</ecNumber>
        <ecNumber evidence="6">5.1.1.18</ecNumber>
    </recommendedName>
    <alternativeName>
        <fullName evidence="8">D-serine dehydratase</fullName>
    </alternativeName>
</protein>
<dbReference type="EC" id="5.1.1.18" evidence="6"/>
<dbReference type="InterPro" id="IPR036291">
    <property type="entry name" value="NAD(P)-bd_dom_sf"/>
</dbReference>
<evidence type="ECO:0000256" key="8">
    <source>
        <dbReference type="ARBA" id="ARBA00081761"/>
    </source>
</evidence>
<dbReference type="GO" id="GO:0009097">
    <property type="term" value="P:isoleucine biosynthetic process"/>
    <property type="evidence" value="ECO:0007669"/>
    <property type="project" value="TreeGrafter"/>
</dbReference>
<keyword evidence="3" id="KW-0663">Pyridoxal phosphate</keyword>
<sequence>MFAAAGALSGTPLAPRPACRGALGRNDRAPRVPSKTARLLVRPLKAVEEPRRSETSAEDVPADLETVCADPVCSTRLVVNGQDLPAFEDVSTAHFRIRNGVVRTPLVRSRQLSAVTEMNIFLKHEWQQATGSFKERGARNSLLALTDEQRKKGVVAASAGNHALALAYHGAELGIPVTVLMPSIAPLTKITKCRALGANVILEGDSIADAALAAQAYVRDEGMKYINGFDDFNIIAGAGSVGLEILEDAENIDAIVVPVGGGGLIAGVALAVKTINPNVQIIGVEPSRCASMAAAMEAGEVVKVTMPGPTLADGLAVPAVGPRSFEVLRTRVDKLVTVSEKDISVALLRLVELEKLIQEGAGAAGIAAVLAGKLPELKGKNVAVLLCGGNIDTSTLGNVLERGLVNDERLIRFSCVVPDRPGGIAGLCATIAFVGASIKQINHERAWLQDDSHSVQVTVTCELTGPQMADHLYEALAEKYPVDFTRPKGNLSGERAAALNRNGQSPAAPPAPAAPAKAGQLPAPKLYDYDTIVNNVKPSRALVEAVEDAFAQLANGKVDVPMPMHIGVAETAAAGPGDCHIKGGYIEGAPTWTVKLANVSFYKNVEKGLPAGSGVFVVCDAANGGPKAILHENRYLTDLRTGAAGAVAVKHLAAKRAKSVAFIGTGVIAESMARSTATVFGFEEAFAYSRDVSKAQTFCDKMSEELGYPFAACGSAEDAVRAADVVFTQTPGGEWVLEESWLRPHALIVCSGSDQPTKNEIPPNVLKKAKVVTDITAQCARVGEVRSAIAAGVMTAEDVHAELGQIVSGKVKGRKGKELIVCDLTGTGAQDAAIGSYVMDVLD</sequence>
<dbReference type="InterPro" id="IPR001926">
    <property type="entry name" value="TrpB-like_PALP"/>
</dbReference>
<dbReference type="GO" id="GO:0006565">
    <property type="term" value="P:L-serine catabolic process"/>
    <property type="evidence" value="ECO:0007669"/>
    <property type="project" value="TreeGrafter"/>
</dbReference>
<evidence type="ECO:0000256" key="5">
    <source>
        <dbReference type="ARBA" id="ARBA00066349"/>
    </source>
</evidence>
<evidence type="ECO:0000313" key="11">
    <source>
        <dbReference type="EMBL" id="CAD8430665.1"/>
    </source>
</evidence>
<dbReference type="Pfam" id="PF02423">
    <property type="entry name" value="OCD_Mu_crystall"/>
    <property type="match status" value="1"/>
</dbReference>
<dbReference type="GO" id="GO:0030378">
    <property type="term" value="F:serine racemase activity"/>
    <property type="evidence" value="ECO:0007669"/>
    <property type="project" value="UniProtKB-EC"/>
</dbReference>
<dbReference type="InterPro" id="IPR036052">
    <property type="entry name" value="TrpB-like_PALP_sf"/>
</dbReference>
<evidence type="ECO:0000256" key="2">
    <source>
        <dbReference type="ARBA" id="ARBA00010869"/>
    </source>
</evidence>
<dbReference type="InterPro" id="IPR050147">
    <property type="entry name" value="Ser/Thr_Dehydratase"/>
</dbReference>
<dbReference type="PANTHER" id="PTHR48078">
    <property type="entry name" value="THREONINE DEHYDRATASE, MITOCHONDRIAL-RELATED"/>
    <property type="match status" value="1"/>
</dbReference>
<dbReference type="NCBIfam" id="TIGR01127">
    <property type="entry name" value="ilvA_1Cterm"/>
    <property type="match status" value="1"/>
</dbReference>
<dbReference type="EC" id="4.3.1.18" evidence="5"/>
<dbReference type="SUPFAM" id="SSF51735">
    <property type="entry name" value="NAD(P)-binding Rossmann-fold domains"/>
    <property type="match status" value="1"/>
</dbReference>
<accession>A0A7S0CSR3</accession>
<dbReference type="SUPFAM" id="SSF53686">
    <property type="entry name" value="Tryptophan synthase beta subunit-like PLP-dependent enzymes"/>
    <property type="match status" value="1"/>
</dbReference>
<evidence type="ECO:0000256" key="3">
    <source>
        <dbReference type="ARBA" id="ARBA00022898"/>
    </source>
</evidence>
<dbReference type="GO" id="GO:0070178">
    <property type="term" value="P:D-serine metabolic process"/>
    <property type="evidence" value="ECO:0007669"/>
    <property type="project" value="UniProtKB-ARBA"/>
</dbReference>
<evidence type="ECO:0000256" key="1">
    <source>
        <dbReference type="ARBA" id="ARBA00001933"/>
    </source>
</evidence>
<dbReference type="GO" id="GO:0008721">
    <property type="term" value="F:D-serine ammonia-lyase activity"/>
    <property type="evidence" value="ECO:0007669"/>
    <property type="project" value="UniProtKB-EC"/>
</dbReference>
<evidence type="ECO:0000256" key="7">
    <source>
        <dbReference type="ARBA" id="ARBA00070760"/>
    </source>
</evidence>
<dbReference type="Gene3D" id="3.30.1780.10">
    <property type="entry name" value="ornithine cyclodeaminase, domain 1"/>
    <property type="match status" value="1"/>
</dbReference>
<evidence type="ECO:0000256" key="6">
    <source>
        <dbReference type="ARBA" id="ARBA00066592"/>
    </source>
</evidence>
<comment type="cofactor">
    <cofactor evidence="1">
        <name>pyridoxal 5'-phosphate</name>
        <dbReference type="ChEBI" id="CHEBI:597326"/>
    </cofactor>
</comment>
<comment type="similarity">
    <text evidence="2">Belongs to the serine/threonine dehydratase family.</text>
</comment>
<dbReference type="GO" id="GO:0003941">
    <property type="term" value="F:L-serine ammonia-lyase activity"/>
    <property type="evidence" value="ECO:0007669"/>
    <property type="project" value="TreeGrafter"/>
</dbReference>
<name>A0A7S0CSR3_MICPS</name>
<reference evidence="11" key="1">
    <citation type="submission" date="2021-01" db="EMBL/GenBank/DDBJ databases">
        <authorList>
            <person name="Corre E."/>
            <person name="Pelletier E."/>
            <person name="Niang G."/>
            <person name="Scheremetjew M."/>
            <person name="Finn R."/>
            <person name="Kale V."/>
            <person name="Holt S."/>
            <person name="Cochrane G."/>
            <person name="Meng A."/>
            <person name="Brown T."/>
            <person name="Cohen L."/>
        </authorList>
    </citation>
    <scope>NUCLEOTIDE SEQUENCE</scope>
    <source>
        <strain evidence="11">CCAC1681</strain>
    </source>
</reference>
<dbReference type="GO" id="GO:0006567">
    <property type="term" value="P:L-threonine catabolic process"/>
    <property type="evidence" value="ECO:0007669"/>
    <property type="project" value="InterPro"/>
</dbReference>
<dbReference type="AlphaFoldDB" id="A0A7S0CSR3"/>
<dbReference type="GO" id="GO:0004794">
    <property type="term" value="F:threonine deaminase activity"/>
    <property type="evidence" value="ECO:0007669"/>
    <property type="project" value="InterPro"/>
</dbReference>
<dbReference type="EMBL" id="HBEN01001279">
    <property type="protein sequence ID" value="CAD8430665.1"/>
    <property type="molecule type" value="Transcribed_RNA"/>
</dbReference>
<dbReference type="CDD" id="cd04886">
    <property type="entry name" value="ACT_ThrD-II-like"/>
    <property type="match status" value="1"/>
</dbReference>
<dbReference type="FunFam" id="3.40.50.1100:FF:000007">
    <property type="entry name" value="L-threonine dehydratase catabolic TdcB"/>
    <property type="match status" value="1"/>
</dbReference>
<evidence type="ECO:0000256" key="4">
    <source>
        <dbReference type="ARBA" id="ARBA00023239"/>
    </source>
</evidence>
<keyword evidence="4" id="KW-0456">Lyase</keyword>
<gene>
    <name evidence="11" type="ORF">MSP1401_LOCUS1056</name>
</gene>
<feature type="domain" description="Tryptophan synthase beta chain-like PALP" evidence="10">
    <location>
        <begin position="98"/>
        <end position="388"/>
    </location>
</feature>
<organism evidence="11">
    <name type="scientific">Micromonas pusilla</name>
    <name type="common">Picoplanktonic green alga</name>
    <name type="synonym">Chromulina pusilla</name>
    <dbReference type="NCBI Taxonomy" id="38833"/>
    <lineage>
        <taxon>Eukaryota</taxon>
        <taxon>Viridiplantae</taxon>
        <taxon>Chlorophyta</taxon>
        <taxon>Mamiellophyceae</taxon>
        <taxon>Mamiellales</taxon>
        <taxon>Mamiellaceae</taxon>
        <taxon>Micromonas</taxon>
    </lineage>
</organism>
<feature type="region of interest" description="Disordered" evidence="9">
    <location>
        <begin position="15"/>
        <end position="35"/>
    </location>
</feature>
<evidence type="ECO:0000259" key="10">
    <source>
        <dbReference type="Pfam" id="PF00291"/>
    </source>
</evidence>
<dbReference type="InterPro" id="IPR023401">
    <property type="entry name" value="ODC_N"/>
</dbReference>